<evidence type="ECO:0000313" key="2">
    <source>
        <dbReference type="Proteomes" id="UP000324222"/>
    </source>
</evidence>
<accession>A0A5B7GW95</accession>
<organism evidence="1 2">
    <name type="scientific">Portunus trituberculatus</name>
    <name type="common">Swimming crab</name>
    <name type="synonym">Neptunus trituberculatus</name>
    <dbReference type="NCBI Taxonomy" id="210409"/>
    <lineage>
        <taxon>Eukaryota</taxon>
        <taxon>Metazoa</taxon>
        <taxon>Ecdysozoa</taxon>
        <taxon>Arthropoda</taxon>
        <taxon>Crustacea</taxon>
        <taxon>Multicrustacea</taxon>
        <taxon>Malacostraca</taxon>
        <taxon>Eumalacostraca</taxon>
        <taxon>Eucarida</taxon>
        <taxon>Decapoda</taxon>
        <taxon>Pleocyemata</taxon>
        <taxon>Brachyura</taxon>
        <taxon>Eubrachyura</taxon>
        <taxon>Portunoidea</taxon>
        <taxon>Portunidae</taxon>
        <taxon>Portuninae</taxon>
        <taxon>Portunus</taxon>
    </lineage>
</organism>
<evidence type="ECO:0000313" key="1">
    <source>
        <dbReference type="EMBL" id="MPC64260.1"/>
    </source>
</evidence>
<name>A0A5B7GW95_PORTR</name>
<reference evidence="1 2" key="1">
    <citation type="submission" date="2019-05" db="EMBL/GenBank/DDBJ databases">
        <title>Another draft genome of Portunus trituberculatus and its Hox gene families provides insights of decapod evolution.</title>
        <authorList>
            <person name="Jeong J.-H."/>
            <person name="Song I."/>
            <person name="Kim S."/>
            <person name="Choi T."/>
            <person name="Kim D."/>
            <person name="Ryu S."/>
            <person name="Kim W."/>
        </authorList>
    </citation>
    <scope>NUCLEOTIDE SEQUENCE [LARGE SCALE GENOMIC DNA]</scope>
    <source>
        <tissue evidence="1">Muscle</tissue>
    </source>
</reference>
<dbReference type="EMBL" id="VSRR010021839">
    <property type="protein sequence ID" value="MPC64260.1"/>
    <property type="molecule type" value="Genomic_DNA"/>
</dbReference>
<dbReference type="Proteomes" id="UP000324222">
    <property type="component" value="Unassembled WGS sequence"/>
</dbReference>
<dbReference type="AlphaFoldDB" id="A0A5B7GW95"/>
<comment type="caution">
    <text evidence="1">The sequence shown here is derived from an EMBL/GenBank/DDBJ whole genome shotgun (WGS) entry which is preliminary data.</text>
</comment>
<gene>
    <name evidence="1" type="ORF">E2C01_058372</name>
</gene>
<protein>
    <submittedName>
        <fullName evidence="1">Uncharacterized protein</fullName>
    </submittedName>
</protein>
<proteinExistence type="predicted"/>
<keyword evidence="2" id="KW-1185">Reference proteome</keyword>
<sequence length="78" mass="8292">MSRAAAARSMIRELRAAATVQSSREGQKMAQVYVKISVQVRLGGPGPGASFSRDPTMSDHDVDDIAFLTGTPYLTPAP</sequence>